<feature type="transmembrane region" description="Helical" evidence="9">
    <location>
        <begin position="143"/>
        <end position="170"/>
    </location>
</feature>
<organism evidence="11 12">
    <name type="scientific">Thalassoglobus polymorphus</name>
    <dbReference type="NCBI Taxonomy" id="2527994"/>
    <lineage>
        <taxon>Bacteria</taxon>
        <taxon>Pseudomonadati</taxon>
        <taxon>Planctomycetota</taxon>
        <taxon>Planctomycetia</taxon>
        <taxon>Planctomycetales</taxon>
        <taxon>Planctomycetaceae</taxon>
        <taxon>Thalassoglobus</taxon>
    </lineage>
</organism>
<feature type="transmembrane region" description="Helical" evidence="9">
    <location>
        <begin position="109"/>
        <end position="131"/>
    </location>
</feature>
<dbReference type="RefSeq" id="WP_145197947.1">
    <property type="nucleotide sequence ID" value="NZ_CP036267.1"/>
</dbReference>
<dbReference type="EMBL" id="CP036267">
    <property type="protein sequence ID" value="QDT32582.1"/>
    <property type="molecule type" value="Genomic_DNA"/>
</dbReference>
<comment type="function">
    <text evidence="9">Catalyzes the phospholipid dependent N-acylation of the N-terminal cysteine of apolipoprotein, the last step in lipoprotein maturation.</text>
</comment>
<feature type="transmembrane region" description="Helical" evidence="9">
    <location>
        <begin position="84"/>
        <end position="103"/>
    </location>
</feature>
<dbReference type="GO" id="GO:0005886">
    <property type="term" value="C:plasma membrane"/>
    <property type="evidence" value="ECO:0007669"/>
    <property type="project" value="UniProtKB-SubCell"/>
</dbReference>
<evidence type="ECO:0000256" key="6">
    <source>
        <dbReference type="ARBA" id="ARBA00022989"/>
    </source>
</evidence>
<dbReference type="Gene3D" id="3.60.110.10">
    <property type="entry name" value="Carbon-nitrogen hydrolase"/>
    <property type="match status" value="1"/>
</dbReference>
<dbReference type="CDD" id="cd07571">
    <property type="entry name" value="ALP_N-acyl_transferase"/>
    <property type="match status" value="1"/>
</dbReference>
<keyword evidence="7 9" id="KW-0472">Membrane</keyword>
<feature type="transmembrane region" description="Helical" evidence="9">
    <location>
        <begin position="60"/>
        <end position="77"/>
    </location>
</feature>
<dbReference type="Pfam" id="PF00795">
    <property type="entry name" value="CN_hydrolase"/>
    <property type="match status" value="1"/>
</dbReference>
<feature type="transmembrane region" description="Helical" evidence="9">
    <location>
        <begin position="234"/>
        <end position="254"/>
    </location>
</feature>
<dbReference type="NCBIfam" id="TIGR00546">
    <property type="entry name" value="lnt"/>
    <property type="match status" value="1"/>
</dbReference>
<comment type="similarity">
    <text evidence="2 9">Belongs to the CN hydrolase family. Apolipoprotein N-acyltransferase subfamily.</text>
</comment>
<dbReference type="InterPro" id="IPR003010">
    <property type="entry name" value="C-N_Hydrolase"/>
</dbReference>
<name>A0A517QLS5_9PLAN</name>
<proteinExistence type="inferred from homology"/>
<dbReference type="InterPro" id="IPR045378">
    <property type="entry name" value="LNT_N"/>
</dbReference>
<comment type="subcellular location">
    <subcellularLocation>
        <location evidence="1 9">Cell membrane</location>
        <topology evidence="1 9">Multi-pass membrane protein</topology>
    </subcellularLocation>
</comment>
<dbReference type="SUPFAM" id="SSF56317">
    <property type="entry name" value="Carbon-nitrogen hydrolase"/>
    <property type="match status" value="1"/>
</dbReference>
<evidence type="ECO:0000256" key="5">
    <source>
        <dbReference type="ARBA" id="ARBA00022692"/>
    </source>
</evidence>
<evidence type="ECO:0000256" key="7">
    <source>
        <dbReference type="ARBA" id="ARBA00023136"/>
    </source>
</evidence>
<keyword evidence="5 9" id="KW-0812">Transmembrane</keyword>
<evidence type="ECO:0000256" key="9">
    <source>
        <dbReference type="HAMAP-Rule" id="MF_01148"/>
    </source>
</evidence>
<keyword evidence="8 9" id="KW-0012">Acyltransferase</keyword>
<evidence type="ECO:0000256" key="1">
    <source>
        <dbReference type="ARBA" id="ARBA00004651"/>
    </source>
</evidence>
<dbReference type="EC" id="2.3.1.269" evidence="9"/>
<dbReference type="UniPathway" id="UPA00666"/>
<dbReference type="HAMAP" id="MF_01148">
    <property type="entry name" value="Lnt"/>
    <property type="match status" value="1"/>
</dbReference>
<dbReference type="PANTHER" id="PTHR38686:SF1">
    <property type="entry name" value="APOLIPOPROTEIN N-ACYLTRANSFERASE"/>
    <property type="match status" value="1"/>
</dbReference>
<dbReference type="PROSITE" id="PS50263">
    <property type="entry name" value="CN_HYDROLASE"/>
    <property type="match status" value="1"/>
</dbReference>
<evidence type="ECO:0000256" key="4">
    <source>
        <dbReference type="ARBA" id="ARBA00022679"/>
    </source>
</evidence>
<evidence type="ECO:0000256" key="8">
    <source>
        <dbReference type="ARBA" id="ARBA00023315"/>
    </source>
</evidence>
<sequence length="615" mass="68919">MDDMTASKETANAPAGAAQGERIEKIISAGRHTRPGGWGTVVLISISACLTWASFTPVDVGPLAWVCLVPLLMLARIEHRTSRMYRSLYVVGFVMWLITLQWMRLGDPLMYFALLALSAYMAFFWPIFIALTRSAVWRYRTPLYIAAPVFWVGLEYLRAYLISGFSWYYIGHTQHNWVEIIQVSDIFGAYGVSFLVVMANAAIAQAIPLSWISKFRLTSAESLAADDATPPRRRFQGVVVSVVLVGIALGYGVMRRNQSEFTPGPRVSLIQGNFPASLKSDREQWGEIYQTHNTLTGLTVPYQPDVIIWPEAMFRYPMMEYDKTMSDDELDTVHPMLRTEDWKNRNSQDSLVGLSEKTDAALVIGIIVADATREGVQNYNSAVFVEPDGGLQNRYDKIHRVPFGEYIPFQSQLKNVPIIGSLAPMRGEYGIDAGSTVEVFEHKDWRILPTICFEDTVPHLVRGMVNSASDSEKNQVDLLVNLTNDGWFHGSSELDQHLITSSFRAVETRTPIVRAVNTGISAIIDGDGVIRDPEYFIDLDAKLEDVAPRESMRDPKTGKFYRQLNCALVADVPIDDRTSLYVRFGDWFAAMCLVATIAVAIQLLPLLRKRSQGTS</sequence>
<comment type="pathway">
    <text evidence="9">Protein modification; lipoprotein biosynthesis (N-acyl transfer).</text>
</comment>
<evidence type="ECO:0000313" key="11">
    <source>
        <dbReference type="EMBL" id="QDT32582.1"/>
    </source>
</evidence>
<evidence type="ECO:0000259" key="10">
    <source>
        <dbReference type="PROSITE" id="PS50263"/>
    </source>
</evidence>
<keyword evidence="4 9" id="KW-0808">Transferase</keyword>
<keyword evidence="6 9" id="KW-1133">Transmembrane helix</keyword>
<dbReference type="Proteomes" id="UP000315724">
    <property type="component" value="Chromosome"/>
</dbReference>
<dbReference type="AlphaFoldDB" id="A0A517QLS5"/>
<feature type="transmembrane region" description="Helical" evidence="9">
    <location>
        <begin position="35"/>
        <end position="54"/>
    </location>
</feature>
<keyword evidence="12" id="KW-1185">Reference proteome</keyword>
<evidence type="ECO:0000313" key="12">
    <source>
        <dbReference type="Proteomes" id="UP000315724"/>
    </source>
</evidence>
<dbReference type="KEGG" id="tpol:Mal48_18290"/>
<dbReference type="GO" id="GO:0042158">
    <property type="term" value="P:lipoprotein biosynthetic process"/>
    <property type="evidence" value="ECO:0007669"/>
    <property type="project" value="UniProtKB-UniRule"/>
</dbReference>
<dbReference type="GO" id="GO:0016410">
    <property type="term" value="F:N-acyltransferase activity"/>
    <property type="evidence" value="ECO:0007669"/>
    <property type="project" value="UniProtKB-UniRule"/>
</dbReference>
<dbReference type="InterPro" id="IPR004563">
    <property type="entry name" value="Apolipo_AcylTrfase"/>
</dbReference>
<evidence type="ECO:0000256" key="2">
    <source>
        <dbReference type="ARBA" id="ARBA00010065"/>
    </source>
</evidence>
<evidence type="ECO:0000256" key="3">
    <source>
        <dbReference type="ARBA" id="ARBA00022475"/>
    </source>
</evidence>
<feature type="transmembrane region" description="Helical" evidence="9">
    <location>
        <begin position="587"/>
        <end position="607"/>
    </location>
</feature>
<protein>
    <recommendedName>
        <fullName evidence="9">Apolipoprotein N-acyltransferase</fullName>
        <shortName evidence="9">ALP N-acyltransferase</shortName>
        <ecNumber evidence="9">2.3.1.269</ecNumber>
    </recommendedName>
</protein>
<keyword evidence="3 9" id="KW-1003">Cell membrane</keyword>
<dbReference type="Pfam" id="PF20154">
    <property type="entry name" value="LNT_N"/>
    <property type="match status" value="1"/>
</dbReference>
<dbReference type="PANTHER" id="PTHR38686">
    <property type="entry name" value="APOLIPOPROTEIN N-ACYLTRANSFERASE"/>
    <property type="match status" value="1"/>
</dbReference>
<feature type="transmembrane region" description="Helical" evidence="9">
    <location>
        <begin position="190"/>
        <end position="213"/>
    </location>
</feature>
<keyword evidence="11" id="KW-0449">Lipoprotein</keyword>
<dbReference type="OrthoDB" id="9804277at2"/>
<feature type="domain" description="CN hydrolase" evidence="10">
    <location>
        <begin position="270"/>
        <end position="555"/>
    </location>
</feature>
<comment type="catalytic activity">
    <reaction evidence="9">
        <text>N-terminal S-1,2-diacyl-sn-glyceryl-L-cysteinyl-[lipoprotein] + a glycerophospholipid = N-acyl-S-1,2-diacyl-sn-glyceryl-L-cysteinyl-[lipoprotein] + a 2-acyl-sn-glycero-3-phospholipid + H(+)</text>
        <dbReference type="Rhea" id="RHEA:48228"/>
        <dbReference type="Rhea" id="RHEA-COMP:14681"/>
        <dbReference type="Rhea" id="RHEA-COMP:14684"/>
        <dbReference type="ChEBI" id="CHEBI:15378"/>
        <dbReference type="ChEBI" id="CHEBI:136912"/>
        <dbReference type="ChEBI" id="CHEBI:140656"/>
        <dbReference type="ChEBI" id="CHEBI:140657"/>
        <dbReference type="ChEBI" id="CHEBI:140660"/>
        <dbReference type="EC" id="2.3.1.269"/>
    </reaction>
</comment>
<dbReference type="InterPro" id="IPR036526">
    <property type="entry name" value="C-N_Hydrolase_sf"/>
</dbReference>
<accession>A0A517QLS5</accession>
<gene>
    <name evidence="9 11" type="primary">lnt</name>
    <name evidence="11" type="ORF">Mal48_18290</name>
</gene>
<reference evidence="11 12" key="1">
    <citation type="submission" date="2019-02" db="EMBL/GenBank/DDBJ databases">
        <title>Deep-cultivation of Planctomycetes and their phenomic and genomic characterization uncovers novel biology.</title>
        <authorList>
            <person name="Wiegand S."/>
            <person name="Jogler M."/>
            <person name="Boedeker C."/>
            <person name="Pinto D."/>
            <person name="Vollmers J."/>
            <person name="Rivas-Marin E."/>
            <person name="Kohn T."/>
            <person name="Peeters S.H."/>
            <person name="Heuer A."/>
            <person name="Rast P."/>
            <person name="Oberbeckmann S."/>
            <person name="Bunk B."/>
            <person name="Jeske O."/>
            <person name="Meyerdierks A."/>
            <person name="Storesund J.E."/>
            <person name="Kallscheuer N."/>
            <person name="Luecker S."/>
            <person name="Lage O.M."/>
            <person name="Pohl T."/>
            <person name="Merkel B.J."/>
            <person name="Hornburger P."/>
            <person name="Mueller R.-W."/>
            <person name="Bruemmer F."/>
            <person name="Labrenz M."/>
            <person name="Spormann A.M."/>
            <person name="Op den Camp H."/>
            <person name="Overmann J."/>
            <person name="Amann R."/>
            <person name="Jetten M.S.M."/>
            <person name="Mascher T."/>
            <person name="Medema M.H."/>
            <person name="Devos D.P."/>
            <person name="Kaster A.-K."/>
            <person name="Ovreas L."/>
            <person name="Rohde M."/>
            <person name="Galperin M.Y."/>
            <person name="Jogler C."/>
        </authorList>
    </citation>
    <scope>NUCLEOTIDE SEQUENCE [LARGE SCALE GENOMIC DNA]</scope>
    <source>
        <strain evidence="11 12">Mal48</strain>
    </source>
</reference>